<dbReference type="EMBL" id="LAZR01032844">
    <property type="protein sequence ID" value="KKL49765.1"/>
    <property type="molecule type" value="Genomic_DNA"/>
</dbReference>
<name>A0A0F9EXR7_9ZZZZ</name>
<evidence type="ECO:0008006" key="4">
    <source>
        <dbReference type="Google" id="ProtNLM"/>
    </source>
</evidence>
<keyword evidence="1" id="KW-1133">Transmembrane helix</keyword>
<keyword evidence="1" id="KW-0472">Membrane</keyword>
<accession>A0A0F9EXR7</accession>
<proteinExistence type="predicted"/>
<comment type="caution">
    <text evidence="2">The sequence shown here is derived from an EMBL/GenBank/DDBJ whole genome shotgun (WGS) entry which is preliminary data.</text>
</comment>
<evidence type="ECO:0000313" key="3">
    <source>
        <dbReference type="EMBL" id="KKL98432.1"/>
    </source>
</evidence>
<dbReference type="EMBL" id="LAZR01017924">
    <property type="protein sequence ID" value="KKL98432.1"/>
    <property type="molecule type" value="Genomic_DNA"/>
</dbReference>
<sequence>MKDKWKTIAIIFIVLFILETILFISLIKMGFNVQEEENICLIEICSDYDSYYYDPIQRICSCYVNGQVEYQEYLNS</sequence>
<evidence type="ECO:0000256" key="1">
    <source>
        <dbReference type="SAM" id="Phobius"/>
    </source>
</evidence>
<gene>
    <name evidence="3" type="ORF">LCGC14_1824450</name>
    <name evidence="2" type="ORF">LCGC14_2312280</name>
</gene>
<reference evidence="2" key="1">
    <citation type="journal article" date="2015" name="Nature">
        <title>Complex archaea that bridge the gap between prokaryotes and eukaryotes.</title>
        <authorList>
            <person name="Spang A."/>
            <person name="Saw J.H."/>
            <person name="Jorgensen S.L."/>
            <person name="Zaremba-Niedzwiedzka K."/>
            <person name="Martijn J."/>
            <person name="Lind A.E."/>
            <person name="van Eijk R."/>
            <person name="Schleper C."/>
            <person name="Guy L."/>
            <person name="Ettema T.J."/>
        </authorList>
    </citation>
    <scope>NUCLEOTIDE SEQUENCE</scope>
</reference>
<feature type="transmembrane region" description="Helical" evidence="1">
    <location>
        <begin position="7"/>
        <end position="27"/>
    </location>
</feature>
<evidence type="ECO:0000313" key="2">
    <source>
        <dbReference type="EMBL" id="KKL49765.1"/>
    </source>
</evidence>
<organism evidence="2">
    <name type="scientific">marine sediment metagenome</name>
    <dbReference type="NCBI Taxonomy" id="412755"/>
    <lineage>
        <taxon>unclassified sequences</taxon>
        <taxon>metagenomes</taxon>
        <taxon>ecological metagenomes</taxon>
    </lineage>
</organism>
<protein>
    <recommendedName>
        <fullName evidence="4">Transmembrane protein</fullName>
    </recommendedName>
</protein>
<keyword evidence="1" id="KW-0812">Transmembrane</keyword>
<dbReference type="AlphaFoldDB" id="A0A0F9EXR7"/>